<keyword evidence="3" id="KW-1185">Reference proteome</keyword>
<gene>
    <name evidence="1" type="ORF">ADH66_15865</name>
    <name evidence="2" type="ORF">I5Q82_06235</name>
</gene>
<organism evidence="2 4">
    <name type="scientific">Acutalibacter muris</name>
    <dbReference type="NCBI Taxonomy" id="1796620"/>
    <lineage>
        <taxon>Bacteria</taxon>
        <taxon>Bacillati</taxon>
        <taxon>Bacillota</taxon>
        <taxon>Clostridia</taxon>
        <taxon>Eubacteriales</taxon>
        <taxon>Acutalibacteraceae</taxon>
        <taxon>Acutalibacter</taxon>
    </lineage>
</organism>
<evidence type="ECO:0000313" key="1">
    <source>
        <dbReference type="EMBL" id="ASB42003.1"/>
    </source>
</evidence>
<dbReference type="InterPro" id="IPR027417">
    <property type="entry name" value="P-loop_NTPase"/>
</dbReference>
<reference evidence="3" key="2">
    <citation type="submission" date="2017-05" db="EMBL/GenBank/DDBJ databases">
        <title>Improved OligoMM genomes.</title>
        <authorList>
            <person name="Garzetti D."/>
        </authorList>
    </citation>
    <scope>NUCLEOTIDE SEQUENCE [LARGE SCALE GENOMIC DNA]</scope>
    <source>
        <strain evidence="3">KB18</strain>
    </source>
</reference>
<dbReference type="Proteomes" id="UP000196710">
    <property type="component" value="Chromosome"/>
</dbReference>
<dbReference type="SUPFAM" id="SSF52540">
    <property type="entry name" value="P-loop containing nucleoside triphosphate hydrolases"/>
    <property type="match status" value="1"/>
</dbReference>
<dbReference type="Gene3D" id="3.40.50.300">
    <property type="entry name" value="P-loop containing nucleotide triphosphate hydrolases"/>
    <property type="match status" value="1"/>
</dbReference>
<name>A0A1Z2XU92_9FIRM</name>
<dbReference type="AlphaFoldDB" id="A0A1Z2XU92"/>
<evidence type="ECO:0000313" key="3">
    <source>
        <dbReference type="Proteomes" id="UP000196710"/>
    </source>
</evidence>
<evidence type="ECO:0000313" key="2">
    <source>
        <dbReference type="EMBL" id="QQR31265.1"/>
    </source>
</evidence>
<accession>A0A1Z2XU92</accession>
<dbReference type="EMBL" id="CP021422">
    <property type="protein sequence ID" value="ASB42003.1"/>
    <property type="molecule type" value="Genomic_DNA"/>
</dbReference>
<reference evidence="2 4" key="3">
    <citation type="submission" date="2020-11" db="EMBL/GenBank/DDBJ databases">
        <title>Closed and high quality bacterial genomes of the OMM12 community.</title>
        <authorList>
            <person name="Marbouty M."/>
            <person name="Lamy-Besnier Q."/>
            <person name="Debarbieux L."/>
            <person name="Koszul R."/>
        </authorList>
    </citation>
    <scope>NUCLEOTIDE SEQUENCE [LARGE SCALE GENOMIC DNA]</scope>
    <source>
        <strain evidence="2 4">KB18</strain>
    </source>
</reference>
<sequence length="330" mass="37104">MKNERQTRLKTLNGSELLQMDLPPTKFVVQSFLPQGLHLVAGLPKAGKSWLLLFLCLKVAKGEAFWNYQTEKGTVLYLCLEDSFNRICQRLSDLTEDAPDNLHFAVMANSLADGLLSQIEMFITEHADTNLIVIDTLQKVRAGSVDSYYASDYKDIGLLKSVADQNGITILCVQHLRKQHDSDPHLMVSGSTGLTGAADGSYVLQKEDVNSTEGKLFIRGRDIEEKVLTVHFNRETCEWEYVSGDTPAEDAMKGDLVMRTLISFLQSEKEFQGQASELAERLQLTVKGNVLSRKLNRYEKELRDIGIEFIKSRTGQKRELLLIYSPPEVA</sequence>
<dbReference type="Pfam" id="PF13481">
    <property type="entry name" value="AAA_25"/>
    <property type="match status" value="1"/>
</dbReference>
<protein>
    <submittedName>
        <fullName evidence="2">AAA family ATPase</fullName>
    </submittedName>
</protein>
<dbReference type="KEGG" id="amur:ADH66_15865"/>
<evidence type="ECO:0000313" key="4">
    <source>
        <dbReference type="Proteomes" id="UP000596035"/>
    </source>
</evidence>
<proteinExistence type="predicted"/>
<dbReference type="EMBL" id="CP065321">
    <property type="protein sequence ID" value="QQR31265.1"/>
    <property type="molecule type" value="Genomic_DNA"/>
</dbReference>
<dbReference type="RefSeq" id="WP_066538830.1">
    <property type="nucleotide sequence ID" value="NZ_CP021422.1"/>
</dbReference>
<dbReference type="Proteomes" id="UP000596035">
    <property type="component" value="Chromosome"/>
</dbReference>
<reference evidence="1" key="1">
    <citation type="journal article" date="2017" name="Genome Announc.">
        <title>High-Quality Whole-Genome Sequences of the Oligo-Mouse-Microbiota Bacterial Community.</title>
        <authorList>
            <person name="Garzetti D."/>
            <person name="Brugiroux S."/>
            <person name="Bunk B."/>
            <person name="Pukall R."/>
            <person name="McCoy K.D."/>
            <person name="Macpherson A.J."/>
            <person name="Stecher B."/>
        </authorList>
    </citation>
    <scope>NUCLEOTIDE SEQUENCE</scope>
    <source>
        <strain evidence="1">KB18</strain>
    </source>
</reference>